<feature type="binding site" evidence="7">
    <location>
        <position position="224"/>
    </location>
    <ligand>
        <name>L-ornithine</name>
        <dbReference type="ChEBI" id="CHEBI:46911"/>
    </ligand>
</feature>
<feature type="binding site" evidence="7">
    <location>
        <position position="101"/>
    </location>
    <ligand>
        <name>carbamoyl phosphate</name>
        <dbReference type="ChEBI" id="CHEBI:58228"/>
    </ligand>
</feature>
<dbReference type="AlphaFoldDB" id="A0A7H2BHZ0"/>
<dbReference type="InterPro" id="IPR006131">
    <property type="entry name" value="Asp_carbamoyltransf_Asp/Orn-bd"/>
</dbReference>
<dbReference type="NCBIfam" id="NF001986">
    <property type="entry name" value="PRK00779.1"/>
    <property type="match status" value="1"/>
</dbReference>
<keyword evidence="7" id="KW-0963">Cytoplasm</keyword>
<dbReference type="EMBL" id="CP061538">
    <property type="protein sequence ID" value="QNV39286.1"/>
    <property type="molecule type" value="Genomic_DNA"/>
</dbReference>
<dbReference type="GO" id="GO:0005737">
    <property type="term" value="C:cytoplasm"/>
    <property type="evidence" value="ECO:0007669"/>
    <property type="project" value="UniProtKB-SubCell"/>
</dbReference>
<feature type="binding site" evidence="7">
    <location>
        <begin position="50"/>
        <end position="53"/>
    </location>
    <ligand>
        <name>carbamoyl phosphate</name>
        <dbReference type="ChEBI" id="CHEBI:58228"/>
    </ligand>
</feature>
<evidence type="ECO:0000313" key="10">
    <source>
        <dbReference type="EMBL" id="QNV39286.1"/>
    </source>
</evidence>
<dbReference type="Pfam" id="PF00185">
    <property type="entry name" value="OTCace"/>
    <property type="match status" value="1"/>
</dbReference>
<feature type="binding site" evidence="7">
    <location>
        <begin position="264"/>
        <end position="265"/>
    </location>
    <ligand>
        <name>carbamoyl phosphate</name>
        <dbReference type="ChEBI" id="CHEBI:58228"/>
    </ligand>
</feature>
<evidence type="ECO:0000256" key="7">
    <source>
        <dbReference type="HAMAP-Rule" id="MF_01109"/>
    </source>
</evidence>
<feature type="binding site" evidence="7">
    <location>
        <position position="77"/>
    </location>
    <ligand>
        <name>carbamoyl phosphate</name>
        <dbReference type="ChEBI" id="CHEBI:58228"/>
    </ligand>
</feature>
<sequence>MVRHFLKDTDLTPTEQARVLRLAAEFKADRFSQQPLSGPQTVVVIFDKTSTRTRVSFATGITEMGGFPLVMDSGESQLGHKESIEDTSRVLTHMASAIVWRTSAQEGLEKMAAHATVPVVNALSDRYHPCQILADLQTMQENLGDLRGKTLAYLGDAANNMAHSYLLGGVTAGMNVHIAGPADYQPDSTVVQEAHQRAGETGATILITDSPEEALQGADVVITDTWISMGQEEEKGQRESIFRPYQVDSGAMAQANDHAIFMHCLPAYRGFEVAADVIDGPQSVVWDEAENRLHAQKALLTFLLEESITR</sequence>
<evidence type="ECO:0000256" key="5">
    <source>
        <dbReference type="ARBA" id="ARBA00022679"/>
    </source>
</evidence>
<dbReference type="Pfam" id="PF02729">
    <property type="entry name" value="OTCace_N"/>
    <property type="match status" value="1"/>
</dbReference>
<dbReference type="HAMAP" id="MF_01109">
    <property type="entry name" value="OTCase"/>
    <property type="match status" value="1"/>
</dbReference>
<dbReference type="PANTHER" id="PTHR45753:SF3">
    <property type="entry name" value="ORNITHINE TRANSCARBAMYLASE, MITOCHONDRIAL"/>
    <property type="match status" value="1"/>
</dbReference>
<dbReference type="InterPro" id="IPR036901">
    <property type="entry name" value="Asp/Orn_carbamoylTrfase_sf"/>
</dbReference>
<dbReference type="Gene3D" id="3.40.50.1370">
    <property type="entry name" value="Aspartate/ornithine carbamoyltransferase"/>
    <property type="match status" value="2"/>
</dbReference>
<feature type="domain" description="Aspartate/ornithine carbamoyltransferase Asp/Orn-binding" evidence="8">
    <location>
        <begin position="148"/>
        <end position="302"/>
    </location>
</feature>
<dbReference type="PROSITE" id="PS00097">
    <property type="entry name" value="CARBAMOYLTRANSFERASE"/>
    <property type="match status" value="1"/>
</dbReference>
<feature type="binding site" evidence="7">
    <location>
        <position position="160"/>
    </location>
    <ligand>
        <name>L-ornithine</name>
        <dbReference type="ChEBI" id="CHEBI:46911"/>
    </ligand>
</feature>
<dbReference type="GO" id="GO:0004585">
    <property type="term" value="F:ornithine carbamoyltransferase activity"/>
    <property type="evidence" value="ECO:0007669"/>
    <property type="project" value="UniProtKB-UniRule"/>
</dbReference>
<protein>
    <recommendedName>
        <fullName evidence="4 7">Ornithine carbamoyltransferase</fullName>
        <shortName evidence="7">OTCase</shortName>
        <ecNumber evidence="3 7">2.1.3.3</ecNumber>
    </recommendedName>
</protein>
<dbReference type="PRINTS" id="PR00102">
    <property type="entry name" value="OTCASE"/>
</dbReference>
<organism evidence="10 11">
    <name type="scientific">Rothia amarae</name>
    <dbReference type="NCBI Taxonomy" id="169480"/>
    <lineage>
        <taxon>Bacteria</taxon>
        <taxon>Bacillati</taxon>
        <taxon>Actinomycetota</taxon>
        <taxon>Actinomycetes</taxon>
        <taxon>Micrococcales</taxon>
        <taxon>Micrococcaceae</taxon>
        <taxon>Rothia</taxon>
    </lineage>
</organism>
<proteinExistence type="inferred from homology"/>
<dbReference type="PANTHER" id="PTHR45753">
    <property type="entry name" value="ORNITHINE CARBAMOYLTRANSFERASE, MITOCHONDRIAL"/>
    <property type="match status" value="1"/>
</dbReference>
<dbReference type="KEGG" id="rama:IDM48_07700"/>
<evidence type="ECO:0000256" key="3">
    <source>
        <dbReference type="ARBA" id="ARBA00013007"/>
    </source>
</evidence>
<evidence type="ECO:0000256" key="1">
    <source>
        <dbReference type="ARBA" id="ARBA00004975"/>
    </source>
</evidence>
<evidence type="ECO:0000256" key="2">
    <source>
        <dbReference type="ARBA" id="ARBA00007805"/>
    </source>
</evidence>
<evidence type="ECO:0000313" key="11">
    <source>
        <dbReference type="Proteomes" id="UP000516421"/>
    </source>
</evidence>
<feature type="domain" description="Aspartate/ornithine carbamoyltransferase carbamoyl-P binding" evidence="9">
    <location>
        <begin position="3"/>
        <end position="141"/>
    </location>
</feature>
<comment type="catalytic activity">
    <reaction evidence="6 7">
        <text>carbamoyl phosphate + L-ornithine = L-citrulline + phosphate + H(+)</text>
        <dbReference type="Rhea" id="RHEA:19513"/>
        <dbReference type="ChEBI" id="CHEBI:15378"/>
        <dbReference type="ChEBI" id="CHEBI:43474"/>
        <dbReference type="ChEBI" id="CHEBI:46911"/>
        <dbReference type="ChEBI" id="CHEBI:57743"/>
        <dbReference type="ChEBI" id="CHEBI:58228"/>
        <dbReference type="EC" id="2.1.3.3"/>
    </reaction>
</comment>
<dbReference type="InterPro" id="IPR006132">
    <property type="entry name" value="Asp/Orn_carbamoyltranf_P-bd"/>
</dbReference>
<dbReference type="SUPFAM" id="SSF53671">
    <property type="entry name" value="Aspartate/ornithine carbamoyltransferase"/>
    <property type="match status" value="1"/>
</dbReference>
<dbReference type="RefSeq" id="WP_190616813.1">
    <property type="nucleotide sequence ID" value="NZ_CP061538.1"/>
</dbReference>
<dbReference type="Proteomes" id="UP000516421">
    <property type="component" value="Chromosome"/>
</dbReference>
<gene>
    <name evidence="10" type="primary">argF</name>
    <name evidence="10" type="ORF">IDM48_07700</name>
</gene>
<reference evidence="10 11" key="1">
    <citation type="submission" date="2020-09" db="EMBL/GenBank/DDBJ databases">
        <title>Investigation of environmental microbe.</title>
        <authorList>
            <person name="Ou Y."/>
            <person name="Kang Q."/>
        </authorList>
    </citation>
    <scope>NUCLEOTIDE SEQUENCE [LARGE SCALE GENOMIC DNA]</scope>
    <source>
        <strain evidence="10 11">KJZ-9</strain>
    </source>
</reference>
<dbReference type="InterPro" id="IPR002292">
    <property type="entry name" value="Orn/put_carbamltrans"/>
</dbReference>
<comment type="similarity">
    <text evidence="2 7">Belongs to the aspartate/ornithine carbamoyltransferase superfamily. OTCase family.</text>
</comment>
<evidence type="ECO:0000256" key="6">
    <source>
        <dbReference type="ARBA" id="ARBA00048772"/>
    </source>
</evidence>
<dbReference type="PRINTS" id="PR00100">
    <property type="entry name" value="AOTCASE"/>
</dbReference>
<dbReference type="InterPro" id="IPR024904">
    <property type="entry name" value="OTCase_ArgI"/>
</dbReference>
<keyword evidence="11" id="KW-1185">Reference proteome</keyword>
<dbReference type="GO" id="GO:0016597">
    <property type="term" value="F:amino acid binding"/>
    <property type="evidence" value="ECO:0007669"/>
    <property type="project" value="InterPro"/>
</dbReference>
<dbReference type="InterPro" id="IPR006130">
    <property type="entry name" value="Asp/Orn_carbamoylTrfase"/>
</dbReference>
<evidence type="ECO:0000259" key="9">
    <source>
        <dbReference type="Pfam" id="PF02729"/>
    </source>
</evidence>
<feature type="binding site" evidence="7">
    <location>
        <begin position="228"/>
        <end position="229"/>
    </location>
    <ligand>
        <name>L-ornithine</name>
        <dbReference type="ChEBI" id="CHEBI:46911"/>
    </ligand>
</feature>
<dbReference type="FunFam" id="3.40.50.1370:FF:000008">
    <property type="entry name" value="Ornithine carbamoyltransferase"/>
    <property type="match status" value="1"/>
</dbReference>
<dbReference type="EC" id="2.1.3.3" evidence="3 7"/>
<evidence type="ECO:0000256" key="4">
    <source>
        <dbReference type="ARBA" id="ARBA00016634"/>
    </source>
</evidence>
<name>A0A7H2BHZ0_9MICC</name>
<feature type="binding site" evidence="7">
    <location>
        <begin position="128"/>
        <end position="131"/>
    </location>
    <ligand>
        <name>carbamoyl phosphate</name>
        <dbReference type="ChEBI" id="CHEBI:58228"/>
    </ligand>
</feature>
<evidence type="ECO:0000259" key="8">
    <source>
        <dbReference type="Pfam" id="PF00185"/>
    </source>
</evidence>
<comment type="pathway">
    <text evidence="1">Amino-acid biosynthesis; L-arginine biosynthesis; L-arginine from L-ornithine and carbamoyl phosphate: step 1/3.</text>
</comment>
<accession>A0A7H2BHZ0</accession>
<dbReference type="GO" id="GO:0042450">
    <property type="term" value="P:L-arginine biosynthetic process via ornithine"/>
    <property type="evidence" value="ECO:0007669"/>
    <property type="project" value="UniProtKB-UniRule"/>
</dbReference>
<dbReference type="GO" id="GO:0019240">
    <property type="term" value="P:citrulline biosynthetic process"/>
    <property type="evidence" value="ECO:0007669"/>
    <property type="project" value="TreeGrafter"/>
</dbReference>
<keyword evidence="5 7" id="KW-0808">Transferase</keyword>
<comment type="subcellular location">
    <subcellularLocation>
        <location evidence="7">Cytoplasm</location>
    </subcellularLocation>
</comment>
<feature type="binding site" evidence="7">
    <location>
        <position position="292"/>
    </location>
    <ligand>
        <name>carbamoyl phosphate</name>
        <dbReference type="ChEBI" id="CHEBI:58228"/>
    </ligand>
</feature>
<dbReference type="NCBIfam" id="TIGR00658">
    <property type="entry name" value="orni_carb_tr"/>
    <property type="match status" value="1"/>
</dbReference>